<dbReference type="InterPro" id="IPR011006">
    <property type="entry name" value="CheY-like_superfamily"/>
</dbReference>
<dbReference type="CDD" id="cd00130">
    <property type="entry name" value="PAS"/>
    <property type="match status" value="1"/>
</dbReference>
<dbReference type="PROSITE" id="PS50112">
    <property type="entry name" value="PAS"/>
    <property type="match status" value="1"/>
</dbReference>
<dbReference type="SUPFAM" id="SSF52172">
    <property type="entry name" value="CheY-like"/>
    <property type="match status" value="1"/>
</dbReference>
<feature type="domain" description="PAS" evidence="10">
    <location>
        <begin position="429"/>
        <end position="497"/>
    </location>
</feature>
<accession>A0ABQ1PIG3</accession>
<dbReference type="InterPro" id="IPR001610">
    <property type="entry name" value="PAC"/>
</dbReference>
<dbReference type="Gene3D" id="3.40.50.2300">
    <property type="match status" value="1"/>
</dbReference>
<keyword evidence="5" id="KW-0418">Kinase</keyword>
<feature type="transmembrane region" description="Helical" evidence="7">
    <location>
        <begin position="12"/>
        <end position="33"/>
    </location>
</feature>
<evidence type="ECO:0000259" key="8">
    <source>
        <dbReference type="PROSITE" id="PS50109"/>
    </source>
</evidence>
<dbReference type="SUPFAM" id="SSF55874">
    <property type="entry name" value="ATPase domain of HSP90 chaperone/DNA topoisomerase II/histidine kinase"/>
    <property type="match status" value="1"/>
</dbReference>
<evidence type="ECO:0000259" key="9">
    <source>
        <dbReference type="PROSITE" id="PS50110"/>
    </source>
</evidence>
<reference evidence="13" key="1">
    <citation type="journal article" date="2019" name="Int. J. Syst. Evol. Microbiol.">
        <title>The Global Catalogue of Microorganisms (GCM) 10K type strain sequencing project: providing services to taxonomists for standard genome sequencing and annotation.</title>
        <authorList>
            <consortium name="The Broad Institute Genomics Platform"/>
            <consortium name="The Broad Institute Genome Sequencing Center for Infectious Disease"/>
            <person name="Wu L."/>
            <person name="Ma J."/>
        </authorList>
    </citation>
    <scope>NUCLEOTIDE SEQUENCE [LARGE SCALE GENOMIC DNA]</scope>
    <source>
        <strain evidence="13">CGMCC 1.12482</strain>
    </source>
</reference>
<dbReference type="Gene3D" id="1.10.1760.20">
    <property type="match status" value="1"/>
</dbReference>
<dbReference type="SUPFAM" id="SSF47384">
    <property type="entry name" value="Homodimeric domain of signal transducing histidine kinase"/>
    <property type="match status" value="1"/>
</dbReference>
<comment type="catalytic activity">
    <reaction evidence="1">
        <text>ATP + protein L-histidine = ADP + protein N-phospho-L-histidine.</text>
        <dbReference type="EC" id="2.7.13.3"/>
    </reaction>
</comment>
<dbReference type="SMART" id="SM00448">
    <property type="entry name" value="REC"/>
    <property type="match status" value="1"/>
</dbReference>
<feature type="domain" description="Response regulatory" evidence="9">
    <location>
        <begin position="813"/>
        <end position="927"/>
    </location>
</feature>
<feature type="transmembrane region" description="Helical" evidence="7">
    <location>
        <begin position="332"/>
        <end position="350"/>
    </location>
</feature>
<evidence type="ECO:0000256" key="7">
    <source>
        <dbReference type="SAM" id="Phobius"/>
    </source>
</evidence>
<dbReference type="PROSITE" id="PS50109">
    <property type="entry name" value="HIS_KIN"/>
    <property type="match status" value="1"/>
</dbReference>
<keyword evidence="13" id="KW-1185">Reference proteome</keyword>
<evidence type="ECO:0000256" key="2">
    <source>
        <dbReference type="ARBA" id="ARBA00012438"/>
    </source>
</evidence>
<dbReference type="Pfam" id="PF02518">
    <property type="entry name" value="HATPase_c"/>
    <property type="match status" value="1"/>
</dbReference>
<dbReference type="PROSITE" id="PS50113">
    <property type="entry name" value="PAC"/>
    <property type="match status" value="1"/>
</dbReference>
<evidence type="ECO:0000256" key="1">
    <source>
        <dbReference type="ARBA" id="ARBA00000085"/>
    </source>
</evidence>
<sequence length="935" mass="102988">MDKGDRTYNKWVAFVALCALSLAGNWLSLPLFFGIDLIFGSIAVMLAAVYLGFWAAGFIALVGALYTWFLWGQPLAMPAFILEGLVVAWLYNKRRLTNLVLADLAFWLVIGLPVVVLVYSAYGGMADSAVMLIAVKQALNGIFNALLAGLVVLLISYRTRQSASLSLSWIIFHSMLSAILLAGITPIIIDARAQRDALEDAVFERLSNIARVLDGRLQAEPPGSDRLDYHLSRMQAMFPQVNIAVQNDQQVYVTQGHQIRSITPGFPTEVSTSRSDLQIWLPAGDFNSVARWQRGVYWLRIALSQSPERYIVVEQSAESLIAIREAQRLNKFLLLAGIFLGSIFLAWLISRFLSAPVVRLAIASEDVELSVRTGRFAKVPGNVAKEFDQLSSSLNHMGSEIASSVKILEDSRGKLAESVAIRTQELADTNGLLTSVLDAAEDFSIVATDSQGLITLFNTGAQRLLGYSAQQMVGRETPALLHDPDEVKKVADELSSAHGVAIEGFRVFVHEAELGKREPREWTYITRNGQRVPVLLVVTVIRNAVGGIAGYLGIAEDISERKRLEQVKTEFVSTVSHELRTPLTSITGALGMLRSGVLGELPEPAKEMVNLAHNNSQRLTNLINDLLDIEKIAAGKLHFDYQQVALEEQLIQAVASVSQYAPEQEVKFDTSAPVPQALIQVDPQRFQQVLSNLLSNAVKFSPRGGSVKLSASMQDGRVRISVIDHGEGIAEAFKSRIFQRFAQADSSDQRRKGGTGLGLAISRELVEHMGGELGFESREGEGSTFWVELPADPMTTVQPEQEKGPLVTSRRIRVLHVEDDYDLHQVIRHSADERFSFQLATSMSQARLLIANQEFDLLLLDLELPDGNGVALIDEVRQSWPGCSIMLLAGEGIDPALRLRVEAAVLKSALSIPDLLRRIEQLTVKLHSDREQPYD</sequence>
<dbReference type="InterPro" id="IPR003594">
    <property type="entry name" value="HATPase_dom"/>
</dbReference>
<evidence type="ECO:0000259" key="10">
    <source>
        <dbReference type="PROSITE" id="PS50112"/>
    </source>
</evidence>
<dbReference type="SMART" id="SM00387">
    <property type="entry name" value="HATPase_c"/>
    <property type="match status" value="1"/>
</dbReference>
<dbReference type="NCBIfam" id="TIGR00229">
    <property type="entry name" value="sensory_box"/>
    <property type="match status" value="1"/>
</dbReference>
<protein>
    <recommendedName>
        <fullName evidence="2">histidine kinase</fullName>
        <ecNumber evidence="2">2.7.13.3</ecNumber>
    </recommendedName>
</protein>
<dbReference type="Gene3D" id="3.30.565.10">
    <property type="entry name" value="Histidine kinase-like ATPase, C-terminal domain"/>
    <property type="match status" value="1"/>
</dbReference>
<dbReference type="InterPro" id="IPR005467">
    <property type="entry name" value="His_kinase_dom"/>
</dbReference>
<keyword evidence="7" id="KW-0472">Membrane</keyword>
<dbReference type="InterPro" id="IPR004358">
    <property type="entry name" value="Sig_transdc_His_kin-like_C"/>
</dbReference>
<dbReference type="PRINTS" id="PR00344">
    <property type="entry name" value="BCTRLSENSOR"/>
</dbReference>
<evidence type="ECO:0000256" key="4">
    <source>
        <dbReference type="ARBA" id="ARBA00022679"/>
    </source>
</evidence>
<dbReference type="SMART" id="SM00388">
    <property type="entry name" value="HisKA"/>
    <property type="match status" value="1"/>
</dbReference>
<dbReference type="PANTHER" id="PTHR43047:SF72">
    <property type="entry name" value="OSMOSENSING HISTIDINE PROTEIN KINASE SLN1"/>
    <property type="match status" value="1"/>
</dbReference>
<dbReference type="Proteomes" id="UP000638188">
    <property type="component" value="Unassembled WGS sequence"/>
</dbReference>
<organism evidence="12 13">
    <name type="scientific">Halopseudomonas salina</name>
    <dbReference type="NCBI Taxonomy" id="1323744"/>
    <lineage>
        <taxon>Bacteria</taxon>
        <taxon>Pseudomonadati</taxon>
        <taxon>Pseudomonadota</taxon>
        <taxon>Gammaproteobacteria</taxon>
        <taxon>Pseudomonadales</taxon>
        <taxon>Pseudomonadaceae</taxon>
        <taxon>Halopseudomonas</taxon>
    </lineage>
</organism>
<evidence type="ECO:0000259" key="11">
    <source>
        <dbReference type="PROSITE" id="PS50113"/>
    </source>
</evidence>
<dbReference type="EMBL" id="BMFF01000003">
    <property type="protein sequence ID" value="GGC97699.1"/>
    <property type="molecule type" value="Genomic_DNA"/>
</dbReference>
<proteinExistence type="predicted"/>
<dbReference type="InterPro" id="IPR001789">
    <property type="entry name" value="Sig_transdc_resp-reg_receiver"/>
</dbReference>
<dbReference type="Gene3D" id="3.30.450.20">
    <property type="entry name" value="PAS domain"/>
    <property type="match status" value="1"/>
</dbReference>
<keyword evidence="4" id="KW-0808">Transferase</keyword>
<dbReference type="InterPro" id="IPR036097">
    <property type="entry name" value="HisK_dim/P_sf"/>
</dbReference>
<evidence type="ECO:0000313" key="13">
    <source>
        <dbReference type="Proteomes" id="UP000638188"/>
    </source>
</evidence>
<dbReference type="EC" id="2.7.13.3" evidence="2"/>
<keyword evidence="7" id="KW-1133">Transmembrane helix</keyword>
<dbReference type="CDD" id="cd00082">
    <property type="entry name" value="HisKA"/>
    <property type="match status" value="1"/>
</dbReference>
<dbReference type="SMART" id="SM00086">
    <property type="entry name" value="PAC"/>
    <property type="match status" value="1"/>
</dbReference>
<evidence type="ECO:0000313" key="12">
    <source>
        <dbReference type="EMBL" id="GGC97699.1"/>
    </source>
</evidence>
<gene>
    <name evidence="12" type="ORF">GCM10007418_16360</name>
</gene>
<dbReference type="Pfam" id="PF00072">
    <property type="entry name" value="Response_reg"/>
    <property type="match status" value="1"/>
</dbReference>
<evidence type="ECO:0000256" key="3">
    <source>
        <dbReference type="ARBA" id="ARBA00022553"/>
    </source>
</evidence>
<dbReference type="PROSITE" id="PS50110">
    <property type="entry name" value="RESPONSE_REGULATORY"/>
    <property type="match status" value="1"/>
</dbReference>
<dbReference type="InterPro" id="IPR003661">
    <property type="entry name" value="HisK_dim/P_dom"/>
</dbReference>
<keyword evidence="3 6" id="KW-0597">Phosphoprotein</keyword>
<keyword evidence="7" id="KW-0812">Transmembrane</keyword>
<evidence type="ECO:0000256" key="6">
    <source>
        <dbReference type="PROSITE-ProRule" id="PRU00169"/>
    </source>
</evidence>
<dbReference type="PANTHER" id="PTHR43047">
    <property type="entry name" value="TWO-COMPONENT HISTIDINE PROTEIN KINASE"/>
    <property type="match status" value="1"/>
</dbReference>
<dbReference type="SMART" id="SM00091">
    <property type="entry name" value="PAS"/>
    <property type="match status" value="1"/>
</dbReference>
<dbReference type="InterPro" id="IPR035965">
    <property type="entry name" value="PAS-like_dom_sf"/>
</dbReference>
<evidence type="ECO:0000256" key="5">
    <source>
        <dbReference type="ARBA" id="ARBA00022777"/>
    </source>
</evidence>
<dbReference type="Gene3D" id="6.10.340.10">
    <property type="match status" value="1"/>
</dbReference>
<feature type="transmembrane region" description="Helical" evidence="7">
    <location>
        <begin position="169"/>
        <end position="189"/>
    </location>
</feature>
<feature type="domain" description="Histidine kinase" evidence="8">
    <location>
        <begin position="574"/>
        <end position="793"/>
    </location>
</feature>
<dbReference type="InterPro" id="IPR000700">
    <property type="entry name" value="PAS-assoc_C"/>
</dbReference>
<feature type="transmembrane region" description="Helical" evidence="7">
    <location>
        <begin position="75"/>
        <end position="92"/>
    </location>
</feature>
<dbReference type="Pfam" id="PF00512">
    <property type="entry name" value="HisKA"/>
    <property type="match status" value="1"/>
</dbReference>
<dbReference type="SUPFAM" id="SSF55785">
    <property type="entry name" value="PYP-like sensor domain (PAS domain)"/>
    <property type="match status" value="1"/>
</dbReference>
<feature type="transmembrane region" description="Helical" evidence="7">
    <location>
        <begin position="104"/>
        <end position="126"/>
    </location>
</feature>
<feature type="transmembrane region" description="Helical" evidence="7">
    <location>
        <begin position="138"/>
        <end position="157"/>
    </location>
</feature>
<dbReference type="InterPro" id="IPR000014">
    <property type="entry name" value="PAS"/>
</dbReference>
<dbReference type="Pfam" id="PF13426">
    <property type="entry name" value="PAS_9"/>
    <property type="match status" value="1"/>
</dbReference>
<name>A0ABQ1PIG3_9GAMM</name>
<feature type="modified residue" description="4-aspartylphosphate" evidence="6">
    <location>
        <position position="861"/>
    </location>
</feature>
<dbReference type="CDD" id="cd16922">
    <property type="entry name" value="HATPase_EvgS-ArcB-TorS-like"/>
    <property type="match status" value="1"/>
</dbReference>
<comment type="caution">
    <text evidence="12">The sequence shown here is derived from an EMBL/GenBank/DDBJ whole genome shotgun (WGS) entry which is preliminary data.</text>
</comment>
<dbReference type="InterPro" id="IPR036890">
    <property type="entry name" value="HATPase_C_sf"/>
</dbReference>
<feature type="domain" description="PAC" evidence="11">
    <location>
        <begin position="518"/>
        <end position="570"/>
    </location>
</feature>
<dbReference type="Gene3D" id="1.10.287.130">
    <property type="match status" value="1"/>
</dbReference>
<feature type="transmembrane region" description="Helical" evidence="7">
    <location>
        <begin position="39"/>
        <end position="68"/>
    </location>
</feature>